<proteinExistence type="predicted"/>
<name>A0A978VWE9_ZIZJJ</name>
<reference evidence="1" key="1">
    <citation type="journal article" date="2021" name="Front. Plant Sci.">
        <title>Chromosome-Scale Genome Assembly for Chinese Sour Jujube and Insights Into Its Genome Evolution and Domestication Signature.</title>
        <authorList>
            <person name="Shen L.-Y."/>
            <person name="Luo H."/>
            <person name="Wang X.-L."/>
            <person name="Wang X.-M."/>
            <person name="Qiu X.-J."/>
            <person name="Liu H."/>
            <person name="Zhou S.-S."/>
            <person name="Jia K.-H."/>
            <person name="Nie S."/>
            <person name="Bao Y.-T."/>
            <person name="Zhang R.-G."/>
            <person name="Yun Q.-Z."/>
            <person name="Chai Y.-H."/>
            <person name="Lu J.-Y."/>
            <person name="Li Y."/>
            <person name="Zhao S.-W."/>
            <person name="Mao J.-F."/>
            <person name="Jia S.-G."/>
            <person name="Mao Y.-M."/>
        </authorList>
    </citation>
    <scope>NUCLEOTIDE SEQUENCE</scope>
    <source>
        <strain evidence="1">AT0</strain>
        <tissue evidence="1">Leaf</tissue>
    </source>
</reference>
<gene>
    <name evidence="1" type="ORF">FEM48_Zijuj02G0152100</name>
</gene>
<evidence type="ECO:0000313" key="1">
    <source>
        <dbReference type="EMBL" id="KAH7543144.1"/>
    </source>
</evidence>
<dbReference type="EMBL" id="JAEACU010000002">
    <property type="protein sequence ID" value="KAH7543144.1"/>
    <property type="molecule type" value="Genomic_DNA"/>
</dbReference>
<organism evidence="1 2">
    <name type="scientific">Ziziphus jujuba var. spinosa</name>
    <dbReference type="NCBI Taxonomy" id="714518"/>
    <lineage>
        <taxon>Eukaryota</taxon>
        <taxon>Viridiplantae</taxon>
        <taxon>Streptophyta</taxon>
        <taxon>Embryophyta</taxon>
        <taxon>Tracheophyta</taxon>
        <taxon>Spermatophyta</taxon>
        <taxon>Magnoliopsida</taxon>
        <taxon>eudicotyledons</taxon>
        <taxon>Gunneridae</taxon>
        <taxon>Pentapetalae</taxon>
        <taxon>rosids</taxon>
        <taxon>fabids</taxon>
        <taxon>Rosales</taxon>
        <taxon>Rhamnaceae</taxon>
        <taxon>Paliureae</taxon>
        <taxon>Ziziphus</taxon>
    </lineage>
</organism>
<dbReference type="AlphaFoldDB" id="A0A978VWE9"/>
<sequence length="147" mass="16944">MSDCRAASSLKPNPRSKIEWVIHLIRELNCVIEACISSKVFPLVSGTSFAIKTTVEPQRTEKIKNVPGTRKDRFFTRRAPFYHKIESVCTHPRQCPICQTHYASSRTLHIYREYLKMENSFNHCMYTSDIITHGNPAKPNENATLYP</sequence>
<comment type="caution">
    <text evidence="1">The sequence shown here is derived from an EMBL/GenBank/DDBJ whole genome shotgun (WGS) entry which is preliminary data.</text>
</comment>
<evidence type="ECO:0000313" key="2">
    <source>
        <dbReference type="Proteomes" id="UP000813462"/>
    </source>
</evidence>
<dbReference type="Proteomes" id="UP000813462">
    <property type="component" value="Unassembled WGS sequence"/>
</dbReference>
<accession>A0A978VWE9</accession>
<protein>
    <submittedName>
        <fullName evidence="1">Uncharacterized protein</fullName>
    </submittedName>
</protein>